<reference evidence="2" key="1">
    <citation type="submission" date="2019-08" db="EMBL/GenBank/DDBJ databases">
        <authorList>
            <person name="Kucharzyk K."/>
            <person name="Murdoch R.W."/>
            <person name="Higgins S."/>
            <person name="Loffler F."/>
        </authorList>
    </citation>
    <scope>NUCLEOTIDE SEQUENCE</scope>
</reference>
<organism evidence="2">
    <name type="scientific">bioreactor metagenome</name>
    <dbReference type="NCBI Taxonomy" id="1076179"/>
    <lineage>
        <taxon>unclassified sequences</taxon>
        <taxon>metagenomes</taxon>
        <taxon>ecological metagenomes</taxon>
    </lineage>
</organism>
<dbReference type="AlphaFoldDB" id="A0A645BKV9"/>
<sequence length="114" mass="12874">MAFANIETGYLVSGHRMYRIPFVGDIDAGFYDGLNNPEQNIKFSANGAYVKVYSPVKTISDIIITSISGQTVFQQNNNNSNEITLNTSSLNKGFYIFQINLNDNTEWSVKWIKH</sequence>
<protein>
    <recommendedName>
        <fullName evidence="1">Secretion system C-terminal sorting domain-containing protein</fullName>
    </recommendedName>
</protein>
<evidence type="ECO:0000259" key="1">
    <source>
        <dbReference type="Pfam" id="PF18962"/>
    </source>
</evidence>
<dbReference type="NCBIfam" id="TIGR04183">
    <property type="entry name" value="Por_Secre_tail"/>
    <property type="match status" value="1"/>
</dbReference>
<proteinExistence type="predicted"/>
<accession>A0A645BKV9</accession>
<dbReference type="EMBL" id="VSSQ01020747">
    <property type="protein sequence ID" value="MPM65842.1"/>
    <property type="molecule type" value="Genomic_DNA"/>
</dbReference>
<gene>
    <name evidence="2" type="ORF">SDC9_112746</name>
</gene>
<name>A0A645BKV9_9ZZZZ</name>
<dbReference type="InterPro" id="IPR026444">
    <property type="entry name" value="Secre_tail"/>
</dbReference>
<feature type="domain" description="Secretion system C-terminal sorting" evidence="1">
    <location>
        <begin position="57"/>
        <end position="107"/>
    </location>
</feature>
<dbReference type="Pfam" id="PF18962">
    <property type="entry name" value="Por_Secre_tail"/>
    <property type="match status" value="1"/>
</dbReference>
<comment type="caution">
    <text evidence="2">The sequence shown here is derived from an EMBL/GenBank/DDBJ whole genome shotgun (WGS) entry which is preliminary data.</text>
</comment>
<evidence type="ECO:0000313" key="2">
    <source>
        <dbReference type="EMBL" id="MPM65842.1"/>
    </source>
</evidence>